<dbReference type="Pfam" id="PF21597">
    <property type="entry name" value="TetR_C_43"/>
    <property type="match status" value="1"/>
</dbReference>
<reference evidence="6 7" key="1">
    <citation type="submission" date="2019-05" db="EMBL/GenBank/DDBJ databases">
        <title>Draft genome sequence of Nonomuraea zeae DSM 100528.</title>
        <authorList>
            <person name="Saricaoglu S."/>
            <person name="Isik K."/>
        </authorList>
    </citation>
    <scope>NUCLEOTIDE SEQUENCE [LARGE SCALE GENOMIC DNA]</scope>
    <source>
        <strain evidence="6 7">DSM 100528</strain>
    </source>
</reference>
<proteinExistence type="predicted"/>
<dbReference type="SUPFAM" id="SSF48498">
    <property type="entry name" value="Tetracyclin repressor-like, C-terminal domain"/>
    <property type="match status" value="1"/>
</dbReference>
<feature type="domain" description="HTH tetR-type" evidence="5">
    <location>
        <begin position="6"/>
        <end position="65"/>
    </location>
</feature>
<organism evidence="6 7">
    <name type="scientific">Nonomuraea zeae</name>
    <dbReference type="NCBI Taxonomy" id="1642303"/>
    <lineage>
        <taxon>Bacteria</taxon>
        <taxon>Bacillati</taxon>
        <taxon>Actinomycetota</taxon>
        <taxon>Actinomycetes</taxon>
        <taxon>Streptosporangiales</taxon>
        <taxon>Streptosporangiaceae</taxon>
        <taxon>Nonomuraea</taxon>
    </lineage>
</organism>
<keyword evidence="7" id="KW-1185">Reference proteome</keyword>
<name>A0A5S4GGF5_9ACTN</name>
<dbReference type="InterPro" id="IPR050109">
    <property type="entry name" value="HTH-type_TetR-like_transc_reg"/>
</dbReference>
<dbReference type="InterPro" id="IPR049445">
    <property type="entry name" value="TetR_SbtR-like_C"/>
</dbReference>
<evidence type="ECO:0000256" key="3">
    <source>
        <dbReference type="ARBA" id="ARBA00023163"/>
    </source>
</evidence>
<accession>A0A5S4GGF5</accession>
<gene>
    <name evidence="6" type="ORF">ETD85_24650</name>
</gene>
<evidence type="ECO:0000259" key="5">
    <source>
        <dbReference type="PROSITE" id="PS50977"/>
    </source>
</evidence>
<evidence type="ECO:0000256" key="4">
    <source>
        <dbReference type="PROSITE-ProRule" id="PRU00335"/>
    </source>
</evidence>
<dbReference type="Proteomes" id="UP000306628">
    <property type="component" value="Unassembled WGS sequence"/>
</dbReference>
<keyword evidence="2 4" id="KW-0238">DNA-binding</keyword>
<dbReference type="PROSITE" id="PS50977">
    <property type="entry name" value="HTH_TETR_2"/>
    <property type="match status" value="1"/>
</dbReference>
<dbReference type="EMBL" id="VCKX01000078">
    <property type="protein sequence ID" value="TMR31792.1"/>
    <property type="molecule type" value="Genomic_DNA"/>
</dbReference>
<dbReference type="OrthoDB" id="3192968at2"/>
<dbReference type="PANTHER" id="PTHR30055:SF234">
    <property type="entry name" value="HTH-TYPE TRANSCRIPTIONAL REGULATOR BETI"/>
    <property type="match status" value="1"/>
</dbReference>
<evidence type="ECO:0000313" key="6">
    <source>
        <dbReference type="EMBL" id="TMR31792.1"/>
    </source>
</evidence>
<dbReference type="InterPro" id="IPR036271">
    <property type="entry name" value="Tet_transcr_reg_TetR-rel_C_sf"/>
</dbReference>
<dbReference type="Pfam" id="PF00440">
    <property type="entry name" value="TetR_N"/>
    <property type="match status" value="1"/>
</dbReference>
<evidence type="ECO:0000313" key="7">
    <source>
        <dbReference type="Proteomes" id="UP000306628"/>
    </source>
</evidence>
<dbReference type="GO" id="GO:0000976">
    <property type="term" value="F:transcription cis-regulatory region binding"/>
    <property type="evidence" value="ECO:0007669"/>
    <property type="project" value="TreeGrafter"/>
</dbReference>
<dbReference type="PANTHER" id="PTHR30055">
    <property type="entry name" value="HTH-TYPE TRANSCRIPTIONAL REGULATOR RUTR"/>
    <property type="match status" value="1"/>
</dbReference>
<dbReference type="GO" id="GO:0003700">
    <property type="term" value="F:DNA-binding transcription factor activity"/>
    <property type="evidence" value="ECO:0007669"/>
    <property type="project" value="TreeGrafter"/>
</dbReference>
<sequence length="195" mass="21105">MRADARRNLDKIVVAAAEVVSERGVNAPMEAIAKRAGVGVGTLYRRFPDRHALIAAVGDHYIHTMAGALDRAASVAPDAWSAIWDFVSWAAEPGRAALATALAELPEESYVERAEFARMRAQWVERFDGLVRRAQTEGSMRADVGVEDLVHLLNVFTCHPDHLPEPVAAQPARYLRLMLDGMKAGAATPPADGPA</sequence>
<feature type="DNA-binding region" description="H-T-H motif" evidence="4">
    <location>
        <begin position="28"/>
        <end position="47"/>
    </location>
</feature>
<evidence type="ECO:0000256" key="1">
    <source>
        <dbReference type="ARBA" id="ARBA00023015"/>
    </source>
</evidence>
<protein>
    <submittedName>
        <fullName evidence="6">TetR/AcrR family transcriptional regulator</fullName>
    </submittedName>
</protein>
<keyword evidence="3" id="KW-0804">Transcription</keyword>
<dbReference type="SUPFAM" id="SSF46689">
    <property type="entry name" value="Homeodomain-like"/>
    <property type="match status" value="1"/>
</dbReference>
<keyword evidence="1" id="KW-0805">Transcription regulation</keyword>
<dbReference type="AlphaFoldDB" id="A0A5S4GGF5"/>
<dbReference type="Gene3D" id="1.10.357.10">
    <property type="entry name" value="Tetracycline Repressor, domain 2"/>
    <property type="match status" value="1"/>
</dbReference>
<evidence type="ECO:0000256" key="2">
    <source>
        <dbReference type="ARBA" id="ARBA00023125"/>
    </source>
</evidence>
<comment type="caution">
    <text evidence="6">The sequence shown here is derived from an EMBL/GenBank/DDBJ whole genome shotgun (WGS) entry which is preliminary data.</text>
</comment>
<dbReference type="PRINTS" id="PR00455">
    <property type="entry name" value="HTHTETR"/>
</dbReference>
<dbReference type="InterPro" id="IPR009057">
    <property type="entry name" value="Homeodomain-like_sf"/>
</dbReference>
<dbReference type="RefSeq" id="WP_138692156.1">
    <property type="nucleotide sequence ID" value="NZ_JBHSAZ010000096.1"/>
</dbReference>
<dbReference type="InterPro" id="IPR001647">
    <property type="entry name" value="HTH_TetR"/>
</dbReference>